<comment type="caution">
    <text evidence="1">The sequence shown here is derived from an EMBL/GenBank/DDBJ whole genome shotgun (WGS) entry which is preliminary data.</text>
</comment>
<dbReference type="EMBL" id="AUZY01001951">
    <property type="protein sequence ID" value="EQD73467.1"/>
    <property type="molecule type" value="Genomic_DNA"/>
</dbReference>
<sequence length="103" mass="11451">MAPSNREVVPRIRTGRLSKEALLADPGIRRWYNNLQRGSLATGDVYLRRLAVLCDKMGTTPQGLAAMAKEGVDDFVMDFVTEEEKVNAAGSYVKHSVVVLRSW</sequence>
<protein>
    <submittedName>
        <fullName evidence="1">Integrase/recombinase</fullName>
    </submittedName>
</protein>
<evidence type="ECO:0000313" key="1">
    <source>
        <dbReference type="EMBL" id="EQD73467.1"/>
    </source>
</evidence>
<proteinExistence type="predicted"/>
<reference evidence="1" key="1">
    <citation type="submission" date="2013-08" db="EMBL/GenBank/DDBJ databases">
        <authorList>
            <person name="Mendez C."/>
            <person name="Richter M."/>
            <person name="Ferrer M."/>
            <person name="Sanchez J."/>
        </authorList>
    </citation>
    <scope>NUCLEOTIDE SEQUENCE</scope>
</reference>
<accession>T1BUC6</accession>
<feature type="non-terminal residue" evidence="1">
    <location>
        <position position="103"/>
    </location>
</feature>
<dbReference type="AlphaFoldDB" id="T1BUC6"/>
<reference evidence="1" key="2">
    <citation type="journal article" date="2014" name="ISME J.">
        <title>Microbial stratification in low pH oxic and suboxic macroscopic growths along an acid mine drainage.</title>
        <authorList>
            <person name="Mendez-Garcia C."/>
            <person name="Mesa V."/>
            <person name="Sprenger R.R."/>
            <person name="Richter M."/>
            <person name="Diez M.S."/>
            <person name="Solano J."/>
            <person name="Bargiela R."/>
            <person name="Golyshina O.V."/>
            <person name="Manteca A."/>
            <person name="Ramos J.L."/>
            <person name="Gallego J.R."/>
            <person name="Llorente I."/>
            <person name="Martins Dos Santos V.A."/>
            <person name="Jensen O.N."/>
            <person name="Pelaez A.I."/>
            <person name="Sanchez J."/>
            <person name="Ferrer M."/>
        </authorList>
    </citation>
    <scope>NUCLEOTIDE SEQUENCE</scope>
</reference>
<gene>
    <name evidence="1" type="ORF">B1B_03201</name>
</gene>
<name>T1BUC6_9ZZZZ</name>
<organism evidence="1">
    <name type="scientific">mine drainage metagenome</name>
    <dbReference type="NCBI Taxonomy" id="410659"/>
    <lineage>
        <taxon>unclassified sequences</taxon>
        <taxon>metagenomes</taxon>
        <taxon>ecological metagenomes</taxon>
    </lineage>
</organism>